<dbReference type="InterPro" id="IPR017853">
    <property type="entry name" value="GH"/>
</dbReference>
<evidence type="ECO:0000259" key="4">
    <source>
        <dbReference type="Pfam" id="PF01229"/>
    </source>
</evidence>
<dbReference type="PANTHER" id="PTHR12631">
    <property type="entry name" value="ALPHA-L-IDURONIDASE"/>
    <property type="match status" value="1"/>
</dbReference>
<feature type="domain" description="Glycosyl hydrolases family 39 N-terminal catalytic" evidence="4">
    <location>
        <begin position="66"/>
        <end position="179"/>
    </location>
</feature>
<accession>A0ABY7U719</accession>
<evidence type="ECO:0000313" key="6">
    <source>
        <dbReference type="Proteomes" id="UP001218231"/>
    </source>
</evidence>
<sequence length="431" mass="47654">MVRSHDWIARLDTVDNPDSLFPRWDADPQDPASYNFAAADQWVAQVNRLGAQVLFTIASAIPHNKRPAADLAKYEIVVEHIVRHFVEGWGNGRPDSIRYWEFGDQPDFGKLHFAGTTGQFHAMYAAFARAVKRVDPRLQTGGPGLAFPLNADTGHREAFLDFVHEQRLPLDFFSYNWFSDGTRDPMDQRVVAQRLRAVLDARGFRKTALVADSWNYLGIPVNHAHPAEAAAYIVAAGIYLVDSPLDRACYFRGDGGWDPHYGFQDPAGYLGPDGRTDQRMIAVESLGQALNGKRLPASGGDEDGLAVLASRDEASGAVRVLVANHARPAAFAKPRQSDTLSFRVPIGAERVQMDFLLPPQRPVPAEPRPFQLSLTVMNRLWTSRRVTVNRLLVDKDGAHRSSFDAAPRHGAVMVDAPVGPNSFALFDINPA</sequence>
<name>A0ABY7U719_9SPHN</name>
<evidence type="ECO:0000256" key="1">
    <source>
        <dbReference type="ARBA" id="ARBA00008875"/>
    </source>
</evidence>
<dbReference type="EMBL" id="CP117419">
    <property type="protein sequence ID" value="WCT80229.1"/>
    <property type="molecule type" value="Genomic_DNA"/>
</dbReference>
<dbReference type="Proteomes" id="UP001218231">
    <property type="component" value="Plasmid unnamed2"/>
</dbReference>
<keyword evidence="2" id="KW-0378">Hydrolase</keyword>
<reference evidence="5 6" key="1">
    <citation type="submission" date="2023-02" db="EMBL/GenBank/DDBJ databases">
        <title>Genome sequence of Novosphingobium humi KACC 19094.</title>
        <authorList>
            <person name="Kim S."/>
            <person name="Heo J."/>
            <person name="Kwon S.-W."/>
        </authorList>
    </citation>
    <scope>NUCLEOTIDE SEQUENCE [LARGE SCALE GENOMIC DNA]</scope>
    <source>
        <strain evidence="5 6">KACC 19094</strain>
        <plasmid evidence="5 6">unnamed2</plasmid>
    </source>
</reference>
<evidence type="ECO:0000256" key="2">
    <source>
        <dbReference type="ARBA" id="ARBA00022801"/>
    </source>
</evidence>
<keyword evidence="6" id="KW-1185">Reference proteome</keyword>
<keyword evidence="3" id="KW-0326">Glycosidase</keyword>
<dbReference type="PANTHER" id="PTHR12631:SF10">
    <property type="entry name" value="BETA-XYLOSIDASE-LIKE PROTEIN-RELATED"/>
    <property type="match status" value="1"/>
</dbReference>
<dbReference type="SUPFAM" id="SSF51445">
    <property type="entry name" value="(Trans)glycosidases"/>
    <property type="match status" value="1"/>
</dbReference>
<protein>
    <recommendedName>
        <fullName evidence="4">Glycosyl hydrolases family 39 N-terminal catalytic domain-containing protein</fullName>
    </recommendedName>
</protein>
<dbReference type="InterPro" id="IPR049166">
    <property type="entry name" value="GH39_cat"/>
</dbReference>
<dbReference type="Gene3D" id="3.20.20.80">
    <property type="entry name" value="Glycosidases"/>
    <property type="match status" value="1"/>
</dbReference>
<dbReference type="InterPro" id="IPR051923">
    <property type="entry name" value="Glycosyl_Hydrolase_39"/>
</dbReference>
<evidence type="ECO:0000313" key="5">
    <source>
        <dbReference type="EMBL" id="WCT80229.1"/>
    </source>
</evidence>
<gene>
    <name evidence="5" type="ORF">PQ457_21830</name>
</gene>
<keyword evidence="5" id="KW-0614">Plasmid</keyword>
<dbReference type="Pfam" id="PF01229">
    <property type="entry name" value="Glyco_hydro_39"/>
    <property type="match status" value="1"/>
</dbReference>
<geneLocation type="plasmid" evidence="5 6">
    <name>unnamed2</name>
</geneLocation>
<proteinExistence type="inferred from homology"/>
<organism evidence="5 6">
    <name type="scientific">Novosphingobium humi</name>
    <dbReference type="NCBI Taxonomy" id="2282397"/>
    <lineage>
        <taxon>Bacteria</taxon>
        <taxon>Pseudomonadati</taxon>
        <taxon>Pseudomonadota</taxon>
        <taxon>Alphaproteobacteria</taxon>
        <taxon>Sphingomonadales</taxon>
        <taxon>Sphingomonadaceae</taxon>
        <taxon>Novosphingobium</taxon>
    </lineage>
</organism>
<dbReference type="RefSeq" id="WP_273620496.1">
    <property type="nucleotide sequence ID" value="NZ_CP117419.1"/>
</dbReference>
<evidence type="ECO:0000256" key="3">
    <source>
        <dbReference type="ARBA" id="ARBA00023295"/>
    </source>
</evidence>
<comment type="similarity">
    <text evidence="1">Belongs to the glycosyl hydrolase 39 family.</text>
</comment>